<comment type="caution">
    <text evidence="2">The sequence shown here is derived from an EMBL/GenBank/DDBJ whole genome shotgun (WGS) entry which is preliminary data.</text>
</comment>
<keyword evidence="3" id="KW-1185">Reference proteome</keyword>
<dbReference type="OrthoDB" id="9772660at2"/>
<dbReference type="Proteomes" id="UP000295783">
    <property type="component" value="Unassembled WGS sequence"/>
</dbReference>
<dbReference type="RefSeq" id="WP_133613524.1">
    <property type="nucleotide sequence ID" value="NZ_SNYW01000008.1"/>
</dbReference>
<dbReference type="AlphaFoldDB" id="A0A4R6WMM3"/>
<sequence length="198" mass="21763">MPVSHTVPAREGLALRIAAGQSFSVVNTHGTQVVDTWAFNEADMGEFMSMEHTRAGLKRLCARVGDAYLSNRRRPILMLADDTSPGRHDTLIAACDVHRYRQLGHQGHHDNCTENLAAALQALGLAPPETPSPLNLFMNIPWELNGDLFWNEPMSMAGDAVTLRAEMDLVAVFSCCPMDLLPINGKDCVIRDVEIRLG</sequence>
<proteinExistence type="predicted"/>
<reference evidence="2 3" key="1">
    <citation type="submission" date="2019-03" db="EMBL/GenBank/DDBJ databases">
        <title>Genomic Encyclopedia of Type Strains, Phase III (KMG-III): the genomes of soil and plant-associated and newly described type strains.</title>
        <authorList>
            <person name="Whitman W."/>
        </authorList>
    </citation>
    <scope>NUCLEOTIDE SEQUENCE [LARGE SCALE GENOMIC DNA]</scope>
    <source>
        <strain evidence="2 3">CGMCC 1.7660</strain>
    </source>
</reference>
<evidence type="ECO:0000313" key="3">
    <source>
        <dbReference type="Proteomes" id="UP000295783"/>
    </source>
</evidence>
<protein>
    <recommendedName>
        <fullName evidence="1">DUF1989 domain-containing protein</fullName>
    </recommendedName>
</protein>
<dbReference type="InterPro" id="IPR018959">
    <property type="entry name" value="DUF1989"/>
</dbReference>
<name>A0A4R6WMM3_9PROT</name>
<dbReference type="EMBL" id="SNYW01000008">
    <property type="protein sequence ID" value="TDQ82232.1"/>
    <property type="molecule type" value="Genomic_DNA"/>
</dbReference>
<evidence type="ECO:0000313" key="2">
    <source>
        <dbReference type="EMBL" id="TDQ82232.1"/>
    </source>
</evidence>
<accession>A0A4R6WMM3</accession>
<organism evidence="2 3">
    <name type="scientific">Dongia mobilis</name>
    <dbReference type="NCBI Taxonomy" id="578943"/>
    <lineage>
        <taxon>Bacteria</taxon>
        <taxon>Pseudomonadati</taxon>
        <taxon>Pseudomonadota</taxon>
        <taxon>Alphaproteobacteria</taxon>
        <taxon>Rhodospirillales</taxon>
        <taxon>Dongiaceae</taxon>
        <taxon>Dongia</taxon>
    </lineage>
</organism>
<gene>
    <name evidence="2" type="ORF">A8950_2054</name>
</gene>
<dbReference type="Pfam" id="PF09347">
    <property type="entry name" value="DUF1989"/>
    <property type="match status" value="1"/>
</dbReference>
<feature type="domain" description="DUF1989" evidence="1">
    <location>
        <begin position="5"/>
        <end position="170"/>
    </location>
</feature>
<dbReference type="PANTHER" id="PTHR31527">
    <property type="entry name" value="RE64534P"/>
    <property type="match status" value="1"/>
</dbReference>
<evidence type="ECO:0000259" key="1">
    <source>
        <dbReference type="Pfam" id="PF09347"/>
    </source>
</evidence>
<dbReference type="PANTHER" id="PTHR31527:SF0">
    <property type="entry name" value="RE64534P"/>
    <property type="match status" value="1"/>
</dbReference>